<organism evidence="1 2">
    <name type="scientific">Brachybacterium fresconis</name>
    <dbReference type="NCBI Taxonomy" id="173363"/>
    <lineage>
        <taxon>Bacteria</taxon>
        <taxon>Bacillati</taxon>
        <taxon>Actinomycetota</taxon>
        <taxon>Actinomycetes</taxon>
        <taxon>Micrococcales</taxon>
        <taxon>Dermabacteraceae</taxon>
        <taxon>Brachybacterium</taxon>
    </lineage>
</organism>
<gene>
    <name evidence="1" type="ORF">JOF44_001174</name>
</gene>
<evidence type="ECO:0000313" key="1">
    <source>
        <dbReference type="EMBL" id="MBP2408271.1"/>
    </source>
</evidence>
<keyword evidence="2" id="KW-1185">Reference proteome</keyword>
<dbReference type="EMBL" id="JAGIOC010000001">
    <property type="protein sequence ID" value="MBP2408271.1"/>
    <property type="molecule type" value="Genomic_DNA"/>
</dbReference>
<protein>
    <recommendedName>
        <fullName evidence="3">Lipoprotein</fullName>
    </recommendedName>
</protein>
<evidence type="ECO:0008006" key="3">
    <source>
        <dbReference type="Google" id="ProtNLM"/>
    </source>
</evidence>
<proteinExistence type="predicted"/>
<evidence type="ECO:0000313" key="2">
    <source>
        <dbReference type="Proteomes" id="UP000698222"/>
    </source>
</evidence>
<name>A0ABS4YHJ1_9MICO</name>
<comment type="caution">
    <text evidence="1">The sequence shown here is derived from an EMBL/GenBank/DDBJ whole genome shotgun (WGS) entry which is preliminary data.</text>
</comment>
<dbReference type="RefSeq" id="WP_209888544.1">
    <property type="nucleotide sequence ID" value="NZ_BAAAJV010000024.1"/>
</dbReference>
<dbReference type="Proteomes" id="UP000698222">
    <property type="component" value="Unassembled WGS sequence"/>
</dbReference>
<accession>A0ABS4YHJ1</accession>
<sequence length="127" mass="13771">MTDDQSWTYPHDRANPQWVTNADGETTKLVFTDEDGNPIPACPECAGIHLYGLTFEHAPRCALYEADASRAAADHELGRGVRPATVTEEAFAAALGTVATDGQQLMVTFAHGGIHHRAAHIEEEETK</sequence>
<reference evidence="1 2" key="1">
    <citation type="submission" date="2021-03" db="EMBL/GenBank/DDBJ databases">
        <title>Sequencing the genomes of 1000 actinobacteria strains.</title>
        <authorList>
            <person name="Klenk H.-P."/>
        </authorList>
    </citation>
    <scope>NUCLEOTIDE SEQUENCE [LARGE SCALE GENOMIC DNA]</scope>
    <source>
        <strain evidence="1 2">DSM 14564</strain>
    </source>
</reference>